<keyword evidence="1" id="KW-0521">NADP</keyword>
<dbReference type="PANTHER" id="PTHR44154">
    <property type="entry name" value="QUINONE OXIDOREDUCTASE"/>
    <property type="match status" value="1"/>
</dbReference>
<dbReference type="Pfam" id="PF08240">
    <property type="entry name" value="ADH_N"/>
    <property type="match status" value="1"/>
</dbReference>
<evidence type="ECO:0000256" key="1">
    <source>
        <dbReference type="ARBA" id="ARBA00022857"/>
    </source>
</evidence>
<evidence type="ECO:0000259" key="2">
    <source>
        <dbReference type="SMART" id="SM00829"/>
    </source>
</evidence>
<dbReference type="SUPFAM" id="SSF51735">
    <property type="entry name" value="NAD(P)-binding Rossmann-fold domains"/>
    <property type="match status" value="1"/>
</dbReference>
<gene>
    <name evidence="3" type="ORF">METZ01_LOCUS70314</name>
</gene>
<reference evidence="3" key="1">
    <citation type="submission" date="2018-05" db="EMBL/GenBank/DDBJ databases">
        <authorList>
            <person name="Lanie J.A."/>
            <person name="Ng W.-L."/>
            <person name="Kazmierczak K.M."/>
            <person name="Andrzejewski T.M."/>
            <person name="Davidsen T.M."/>
            <person name="Wayne K.J."/>
            <person name="Tettelin H."/>
            <person name="Glass J.I."/>
            <person name="Rusch D."/>
            <person name="Podicherti R."/>
            <person name="Tsui H.-C.T."/>
            <person name="Winkler M.E."/>
        </authorList>
    </citation>
    <scope>NUCLEOTIDE SEQUENCE</scope>
</reference>
<dbReference type="SMART" id="SM00829">
    <property type="entry name" value="PKS_ER"/>
    <property type="match status" value="1"/>
</dbReference>
<sequence>MGFPLPLILGSDGAGIVESCGHKVSEFHPGDEVIVQPLTFCGICDHCLNGMENYCSEMGILGKTMNGTQCEYVQLKSYQLRKKPPHLSFPDAAAFSLVTQTAYAMLVKRAKIKPGETVFIWGAGSGVGSMAIQIAHYFGCTVYAAAGTDEKVNMAIKLGAEKAWNYKNTDIGSVVKENAGRRGVDVVFEHVGPKTWDISKKMLATGGRLVTCGATTGPDVSIDLRYLFMKQQSILGSTMSNMQTFDDMLSLINEDVIHPVVDRVVPMEEVKNAHEYIETSGPVGKVVLVNEKPW</sequence>
<dbReference type="Gene3D" id="3.90.180.10">
    <property type="entry name" value="Medium-chain alcohol dehydrogenases, catalytic domain"/>
    <property type="match status" value="1"/>
</dbReference>
<name>A0A381TN23_9ZZZZ</name>
<dbReference type="InterPro" id="IPR036291">
    <property type="entry name" value="NAD(P)-bd_dom_sf"/>
</dbReference>
<dbReference type="PANTHER" id="PTHR44154:SF1">
    <property type="entry name" value="QUINONE OXIDOREDUCTASE"/>
    <property type="match status" value="1"/>
</dbReference>
<dbReference type="EMBL" id="UINC01004871">
    <property type="protein sequence ID" value="SVA17460.1"/>
    <property type="molecule type" value="Genomic_DNA"/>
</dbReference>
<dbReference type="SUPFAM" id="SSF50129">
    <property type="entry name" value="GroES-like"/>
    <property type="match status" value="1"/>
</dbReference>
<dbReference type="Pfam" id="PF00107">
    <property type="entry name" value="ADH_zinc_N"/>
    <property type="match status" value="1"/>
</dbReference>
<evidence type="ECO:0000313" key="3">
    <source>
        <dbReference type="EMBL" id="SVA17460.1"/>
    </source>
</evidence>
<protein>
    <recommendedName>
        <fullName evidence="2">Enoyl reductase (ER) domain-containing protein</fullName>
    </recommendedName>
</protein>
<feature type="domain" description="Enoyl reductase (ER)" evidence="2">
    <location>
        <begin position="2"/>
        <end position="288"/>
    </location>
</feature>
<dbReference type="InterPro" id="IPR013154">
    <property type="entry name" value="ADH-like_N"/>
</dbReference>
<accession>A0A381TN23</accession>
<dbReference type="InterPro" id="IPR013149">
    <property type="entry name" value="ADH-like_C"/>
</dbReference>
<dbReference type="InterPro" id="IPR051603">
    <property type="entry name" value="Zinc-ADH_QOR/CCCR"/>
</dbReference>
<dbReference type="Gene3D" id="3.40.50.720">
    <property type="entry name" value="NAD(P)-binding Rossmann-like Domain"/>
    <property type="match status" value="1"/>
</dbReference>
<organism evidence="3">
    <name type="scientific">marine metagenome</name>
    <dbReference type="NCBI Taxonomy" id="408172"/>
    <lineage>
        <taxon>unclassified sequences</taxon>
        <taxon>metagenomes</taxon>
        <taxon>ecological metagenomes</taxon>
    </lineage>
</organism>
<dbReference type="AlphaFoldDB" id="A0A381TN23"/>
<dbReference type="InterPro" id="IPR020843">
    <property type="entry name" value="ER"/>
</dbReference>
<dbReference type="InterPro" id="IPR011032">
    <property type="entry name" value="GroES-like_sf"/>
</dbReference>
<dbReference type="GO" id="GO:0016491">
    <property type="term" value="F:oxidoreductase activity"/>
    <property type="evidence" value="ECO:0007669"/>
    <property type="project" value="InterPro"/>
</dbReference>
<proteinExistence type="predicted"/>